<dbReference type="AlphaFoldDB" id="A0A1T5AMV3"/>
<dbReference type="PANTHER" id="PTHR13504">
    <property type="entry name" value="FIDO DOMAIN-CONTAINING PROTEIN DDB_G0283145"/>
    <property type="match status" value="1"/>
</dbReference>
<dbReference type="InterPro" id="IPR036597">
    <property type="entry name" value="Fido-like_dom_sf"/>
</dbReference>
<evidence type="ECO:0000259" key="2">
    <source>
        <dbReference type="PROSITE" id="PS51459"/>
    </source>
</evidence>
<dbReference type="SUPFAM" id="SSF140931">
    <property type="entry name" value="Fic-like"/>
    <property type="match status" value="1"/>
</dbReference>
<accession>A0A1T5AMV3</accession>
<feature type="domain" description="Fido" evidence="2">
    <location>
        <begin position="59"/>
        <end position="198"/>
    </location>
</feature>
<dbReference type="Proteomes" id="UP000190852">
    <property type="component" value="Unassembled WGS sequence"/>
</dbReference>
<dbReference type="PANTHER" id="PTHR13504:SF39">
    <property type="entry name" value="CELL FILAMENTATION PROTEIN"/>
    <property type="match status" value="1"/>
</dbReference>
<keyword evidence="4" id="KW-1185">Reference proteome</keyword>
<dbReference type="NCBIfam" id="TIGR02613">
    <property type="entry name" value="mob_myst_B"/>
    <property type="match status" value="1"/>
</dbReference>
<organism evidence="3 4">
    <name type="scientific">Parabacteroides chartae</name>
    <dbReference type="NCBI Taxonomy" id="1037355"/>
    <lineage>
        <taxon>Bacteria</taxon>
        <taxon>Pseudomonadati</taxon>
        <taxon>Bacteroidota</taxon>
        <taxon>Bacteroidia</taxon>
        <taxon>Bacteroidales</taxon>
        <taxon>Tannerellaceae</taxon>
        <taxon>Parabacteroides</taxon>
    </lineage>
</organism>
<sequence>MGINLSYIEGQTPIDEDEKSGLKIKTITTRNELDEWEQLNIEDAIKWSIKIKKTAEDLITADFVRDLHTRMYGRVWKWAGQFRNTNKNIGVDKYQIGIELKMLCDDFLYWHINNTFTPHERVIRFKHRIVSIHCFPNGNGRHSRLIADILISKLYGEPVFKWGGSQNLSSESEIRKTYLRALREADKGNFAPLIEFAI</sequence>
<proteinExistence type="predicted"/>
<dbReference type="RefSeq" id="WP_068179282.1">
    <property type="nucleotide sequence ID" value="NZ_FUYQ01000004.1"/>
</dbReference>
<evidence type="ECO:0000256" key="1">
    <source>
        <dbReference type="PIRSR" id="PIRSR640198-1"/>
    </source>
</evidence>
<gene>
    <name evidence="3" type="ORF">SAMN05660349_00749</name>
</gene>
<dbReference type="Gene3D" id="1.10.3290.10">
    <property type="entry name" value="Fido-like domain"/>
    <property type="match status" value="1"/>
</dbReference>
<dbReference type="InterPro" id="IPR040198">
    <property type="entry name" value="Fido_containing"/>
</dbReference>
<protein>
    <submittedName>
        <fullName evidence="3">Mobile mystery protein B</fullName>
    </submittedName>
</protein>
<dbReference type="PROSITE" id="PS51459">
    <property type="entry name" value="FIDO"/>
    <property type="match status" value="1"/>
</dbReference>
<dbReference type="Pfam" id="PF02661">
    <property type="entry name" value="Fic"/>
    <property type="match status" value="1"/>
</dbReference>
<dbReference type="EMBL" id="FUYQ01000004">
    <property type="protein sequence ID" value="SKB36170.1"/>
    <property type="molecule type" value="Genomic_DNA"/>
</dbReference>
<dbReference type="InterPro" id="IPR003812">
    <property type="entry name" value="Fido"/>
</dbReference>
<reference evidence="4" key="1">
    <citation type="submission" date="2017-02" db="EMBL/GenBank/DDBJ databases">
        <authorList>
            <person name="Varghese N."/>
            <person name="Submissions S."/>
        </authorList>
    </citation>
    <scope>NUCLEOTIDE SEQUENCE [LARGE SCALE GENOMIC DNA]</scope>
    <source>
        <strain evidence="4">DSM 24967</strain>
    </source>
</reference>
<feature type="active site" evidence="1">
    <location>
        <position position="133"/>
    </location>
</feature>
<evidence type="ECO:0000313" key="4">
    <source>
        <dbReference type="Proteomes" id="UP000190852"/>
    </source>
</evidence>
<evidence type="ECO:0000313" key="3">
    <source>
        <dbReference type="EMBL" id="SKB36170.1"/>
    </source>
</evidence>
<name>A0A1T5AMV3_9BACT</name>
<dbReference type="InterPro" id="IPR013436">
    <property type="entry name" value="Mobile_mystery_prot_B"/>
</dbReference>